<feature type="region of interest" description="Disordered" evidence="2">
    <location>
        <begin position="285"/>
        <end position="309"/>
    </location>
</feature>
<reference evidence="6" key="1">
    <citation type="submission" date="2020-07" db="EMBL/GenBank/DDBJ databases">
        <title>Genome sequencing reveals virulence potentials of Helicobacter pylori strain KE21 isolated from a Kenyan patient with gastric signet ring cell carcinoma.</title>
        <authorList>
            <person name="Mwangi C.N."/>
            <person name="Njoroge S."/>
            <person name="Kabamba T.E."/>
            <person name="Matsumoto T."/>
            <person name="Nyerere A."/>
            <person name="Devani S."/>
            <person name="Rajula A."/>
            <person name="Moloo Z."/>
            <person name="Revathi G."/>
            <person name="Yamaoka Y."/>
        </authorList>
    </citation>
    <scope>NUCLEOTIDE SEQUENCE</scope>
    <source>
        <strain evidence="6">HpKE21</strain>
    </source>
</reference>
<dbReference type="EMBL" id="AP023320">
    <property type="protein sequence ID" value="BCI57940.1"/>
    <property type="molecule type" value="Genomic_DNA"/>
</dbReference>
<evidence type="ECO:0000259" key="5">
    <source>
        <dbReference type="Pfam" id="PF13099"/>
    </source>
</evidence>
<protein>
    <submittedName>
        <fullName evidence="6">UPF0174 protein</fullName>
    </submittedName>
</protein>
<dbReference type="InterPro" id="IPR025217">
    <property type="entry name" value="DUF3944"/>
</dbReference>
<proteinExistence type="inferred from homology"/>
<keyword evidence="3" id="KW-0812">Transmembrane</keyword>
<dbReference type="Pfam" id="PF03981">
    <property type="entry name" value="Ubiq_cyt_C_chap"/>
    <property type="match status" value="1"/>
</dbReference>
<accession>A0A7G1HQQ6</accession>
<evidence type="ECO:0000259" key="4">
    <source>
        <dbReference type="Pfam" id="PF03981"/>
    </source>
</evidence>
<evidence type="ECO:0000256" key="3">
    <source>
        <dbReference type="SAM" id="Phobius"/>
    </source>
</evidence>
<evidence type="ECO:0000313" key="6">
    <source>
        <dbReference type="EMBL" id="BCI57940.1"/>
    </source>
</evidence>
<feature type="transmembrane region" description="Helical" evidence="3">
    <location>
        <begin position="260"/>
        <end position="281"/>
    </location>
</feature>
<feature type="domain" description="Ubiquinol-cytochrome c chaperone" evidence="4">
    <location>
        <begin position="55"/>
        <end position="230"/>
    </location>
</feature>
<keyword evidence="3" id="KW-1133">Transmembrane helix</keyword>
<evidence type="ECO:0000256" key="1">
    <source>
        <dbReference type="ARBA" id="ARBA00006436"/>
    </source>
</evidence>
<keyword evidence="3" id="KW-0472">Membrane</keyword>
<sequence length="309" mass="34337">MAYKYDSDLEFLKRLSSNDLKDLFDVLVYDKDGTLRMNEELTSSTEYQRCGHDYAKYPMRIAEELQRYGGNSFMNFFRNEGVLYKEILCDACDHLDINYNERSATSLIEQNMLSKLLKDSLEKMSGRQIKELTHELGMTNIDKVIGENKQVLIASVLTLFKAGGSHSYALAVSVADAMVRQTLGHGLSSVVGKVVLKKTLGILAGPIGWVITGALVSINLAGPAYRVTVPACVLVATLRKKLKAEEAKLKAEQANKTNKAWYLVIVFCILIGLAVLAVFYMKGKHHSSDNPNNNPKSGVEKLKNPSHKN</sequence>
<comment type="similarity">
    <text evidence="1">Belongs to the UPF0174 family.</text>
</comment>
<dbReference type="InterPro" id="IPR021150">
    <property type="entry name" value="Ubiq_cyt_c_chap"/>
</dbReference>
<organism evidence="6">
    <name type="scientific">Helicobacter pylori</name>
    <name type="common">Campylobacter pylori</name>
    <dbReference type="NCBI Taxonomy" id="210"/>
    <lineage>
        <taxon>Bacteria</taxon>
        <taxon>Pseudomonadati</taxon>
        <taxon>Campylobacterota</taxon>
        <taxon>Epsilonproteobacteria</taxon>
        <taxon>Campylobacterales</taxon>
        <taxon>Helicobacteraceae</taxon>
        <taxon>Helicobacter</taxon>
    </lineage>
</organism>
<evidence type="ECO:0000256" key="2">
    <source>
        <dbReference type="SAM" id="MobiDB-lite"/>
    </source>
</evidence>
<feature type="domain" description="DUF3944" evidence="5">
    <location>
        <begin position="3"/>
        <end position="37"/>
    </location>
</feature>
<gene>
    <name evidence="6" type="ORF">HPKE_01950</name>
</gene>
<name>A0A7G1HQQ6_HELPX</name>
<dbReference type="AlphaFoldDB" id="A0A7G1HQQ6"/>
<dbReference type="Pfam" id="PF13099">
    <property type="entry name" value="DUF3944"/>
    <property type="match status" value="1"/>
</dbReference>